<dbReference type="InterPro" id="IPR017853">
    <property type="entry name" value="GH"/>
</dbReference>
<dbReference type="InterPro" id="IPR006047">
    <property type="entry name" value="GH13_cat_dom"/>
</dbReference>
<evidence type="ECO:0000313" key="4">
    <source>
        <dbReference type="Proteomes" id="UP000515570"/>
    </source>
</evidence>
<dbReference type="Pfam" id="PF00128">
    <property type="entry name" value="Alpha-amylase"/>
    <property type="match status" value="1"/>
</dbReference>
<dbReference type="CDD" id="cd11332">
    <property type="entry name" value="AmyAc_OligoGlu_TS"/>
    <property type="match status" value="1"/>
</dbReference>
<dbReference type="GO" id="GO:0004556">
    <property type="term" value="F:alpha-amylase activity"/>
    <property type="evidence" value="ECO:0007669"/>
    <property type="project" value="TreeGrafter"/>
</dbReference>
<dbReference type="Proteomes" id="UP000515570">
    <property type="component" value="Chromosome"/>
</dbReference>
<dbReference type="AlphaFoldDB" id="A0A7G5FHN6"/>
<feature type="domain" description="Glycosyl hydrolase family 13 catalytic" evidence="2">
    <location>
        <begin position="17"/>
        <end position="432"/>
    </location>
</feature>
<dbReference type="PANTHER" id="PTHR10357">
    <property type="entry name" value="ALPHA-AMYLASE FAMILY MEMBER"/>
    <property type="match status" value="1"/>
</dbReference>
<evidence type="ECO:0000256" key="1">
    <source>
        <dbReference type="ARBA" id="ARBA00008061"/>
    </source>
</evidence>
<gene>
    <name evidence="3" type="ORF">HW450_05270</name>
</gene>
<comment type="similarity">
    <text evidence="1">Belongs to the glycosyl hydrolase 13 family.</text>
</comment>
<dbReference type="RefSeq" id="WP_182386940.1">
    <property type="nucleotide sequence ID" value="NZ_CP059833.1"/>
</dbReference>
<dbReference type="SUPFAM" id="SSF51445">
    <property type="entry name" value="(Trans)glycosidases"/>
    <property type="match status" value="1"/>
</dbReference>
<organism evidence="3 4">
    <name type="scientific">Corynebacterium hindlerae</name>
    <dbReference type="NCBI Taxonomy" id="699041"/>
    <lineage>
        <taxon>Bacteria</taxon>
        <taxon>Bacillati</taxon>
        <taxon>Actinomycetota</taxon>
        <taxon>Actinomycetes</taxon>
        <taxon>Mycobacteriales</taxon>
        <taxon>Corynebacteriaceae</taxon>
        <taxon>Corynebacterium</taxon>
    </lineage>
</organism>
<protein>
    <submittedName>
        <fullName evidence="3">Glycoside hydrolase family 13 protein</fullName>
    </submittedName>
</protein>
<name>A0A7G5FHN6_9CORY</name>
<dbReference type="GO" id="GO:0009313">
    <property type="term" value="P:oligosaccharide catabolic process"/>
    <property type="evidence" value="ECO:0007669"/>
    <property type="project" value="TreeGrafter"/>
</dbReference>
<dbReference type="Gene3D" id="3.20.20.80">
    <property type="entry name" value="Glycosidases"/>
    <property type="match status" value="1"/>
</dbReference>
<dbReference type="GO" id="GO:0016853">
    <property type="term" value="F:isomerase activity"/>
    <property type="evidence" value="ECO:0007669"/>
    <property type="project" value="UniProtKB-KW"/>
</dbReference>
<sequence length="562" mass="63168">MRKHSPDQWWQHAVIYQIYPKSFAGTSQPHGDIAGIKSHLRHVADLGADAVWISPFYVSPQRDGGYDVADYRDIDPMYGTRADVENLIDYAHSIGLRIIFDLVPNHTSDQHPWFQSALAAGPGSPERDRYWFRPGQGDNGELPPNDWESVFGGPAWTQVKARPDAPGSAWESDTSWYLHMFDTSQPDLFWDNPEVRTEFESILRFWLDRGVDGFRVDVAHGLCKSLDLPNWQFHFEMVEGTTDDDVPPPPMWNQPEVHEIYRSWRTVLDEYGEDKLLVAEVWADTPEKLAEYVRPDEMNQAFNFDFLASLWNRSDLQNVIDYSLRTLEHTGAPATWVMSNHDVVRATSRLGLDIPGARPNGIGATDPQPNATLGRLRARAAHTLINALPGSTYIYQGEELGLPEHTSLPDVARQDPTFPRTAGKELGRDGCRIPLPWTATLPNFGFTTAESTWLPQPTDWEAFCVDVQTKDPASELSFFKKLFSLRKEFELGRGSLQKFDAGSGSLAFINSARDHGRPDVLIVVTFNEPCAVPEGWGLLLSSQDCGDSDTVPADTAALFVRR</sequence>
<proteinExistence type="inferred from homology"/>
<evidence type="ECO:0000313" key="3">
    <source>
        <dbReference type="EMBL" id="QMV86127.1"/>
    </source>
</evidence>
<dbReference type="EMBL" id="CP059833">
    <property type="protein sequence ID" value="QMV86127.1"/>
    <property type="molecule type" value="Genomic_DNA"/>
</dbReference>
<reference evidence="3 4" key="1">
    <citation type="submission" date="2020-07" db="EMBL/GenBank/DDBJ databases">
        <title>non toxigenic Corynebacterium sp. nov from a clinical source.</title>
        <authorList>
            <person name="Bernier A.-M."/>
            <person name="Bernard K."/>
        </authorList>
    </citation>
    <scope>NUCLEOTIDE SEQUENCE [LARGE SCALE GENOMIC DNA]</scope>
    <source>
        <strain evidence="4">NML 93-0612</strain>
    </source>
</reference>
<dbReference type="Gene3D" id="3.90.400.10">
    <property type="entry name" value="Oligo-1,6-glucosidase, Domain 2"/>
    <property type="match status" value="1"/>
</dbReference>
<accession>A0A7G5FHN6</accession>
<keyword evidence="4" id="KW-1185">Reference proteome</keyword>
<keyword evidence="3" id="KW-0378">Hydrolase</keyword>
<dbReference type="SMART" id="SM00642">
    <property type="entry name" value="Aamy"/>
    <property type="match status" value="1"/>
</dbReference>
<dbReference type="InterPro" id="IPR045857">
    <property type="entry name" value="O16G_dom_2"/>
</dbReference>
<evidence type="ECO:0000259" key="2">
    <source>
        <dbReference type="SMART" id="SM00642"/>
    </source>
</evidence>
<dbReference type="PANTHER" id="PTHR10357:SF179">
    <property type="entry name" value="NEUTRAL AND BASIC AMINO ACID TRANSPORT PROTEIN RBAT"/>
    <property type="match status" value="1"/>
</dbReference>